<dbReference type="OrthoDB" id="7410112at2"/>
<organism evidence="2 3">
    <name type="scientific">Qipengyuania algicida</name>
    <dbReference type="NCBI Taxonomy" id="1836209"/>
    <lineage>
        <taxon>Bacteria</taxon>
        <taxon>Pseudomonadati</taxon>
        <taxon>Pseudomonadota</taxon>
        <taxon>Alphaproteobacteria</taxon>
        <taxon>Sphingomonadales</taxon>
        <taxon>Erythrobacteraceae</taxon>
        <taxon>Qipengyuania</taxon>
    </lineage>
</organism>
<evidence type="ECO:0000313" key="3">
    <source>
        <dbReference type="Proteomes" id="UP000439780"/>
    </source>
</evidence>
<dbReference type="Proteomes" id="UP000439780">
    <property type="component" value="Unassembled WGS sequence"/>
</dbReference>
<accession>A0A845ABH0</accession>
<name>A0A845ABH0_9SPHN</name>
<reference evidence="2 3" key="1">
    <citation type="submission" date="2019-12" db="EMBL/GenBank/DDBJ databases">
        <title>Genomic-based taxomic classification of the family Erythrobacteraceae.</title>
        <authorList>
            <person name="Xu L."/>
        </authorList>
    </citation>
    <scope>NUCLEOTIDE SEQUENCE [LARGE SCALE GENOMIC DNA]</scope>
    <source>
        <strain evidence="2 3">KEMB 9005-328</strain>
    </source>
</reference>
<dbReference type="RefSeq" id="WP_160751865.1">
    <property type="nucleotide sequence ID" value="NZ_WTYA01000001.1"/>
</dbReference>
<proteinExistence type="predicted"/>
<feature type="transmembrane region" description="Helical" evidence="1">
    <location>
        <begin position="42"/>
        <end position="62"/>
    </location>
</feature>
<comment type="caution">
    <text evidence="2">The sequence shown here is derived from an EMBL/GenBank/DDBJ whole genome shotgun (WGS) entry which is preliminary data.</text>
</comment>
<dbReference type="AlphaFoldDB" id="A0A845ABH0"/>
<feature type="transmembrane region" description="Helical" evidence="1">
    <location>
        <begin position="12"/>
        <end position="36"/>
    </location>
</feature>
<keyword evidence="1" id="KW-1133">Transmembrane helix</keyword>
<dbReference type="EMBL" id="WTYA01000001">
    <property type="protein sequence ID" value="MXP27590.1"/>
    <property type="molecule type" value="Genomic_DNA"/>
</dbReference>
<keyword evidence="1" id="KW-0472">Membrane</keyword>
<keyword evidence="3" id="KW-1185">Reference proteome</keyword>
<gene>
    <name evidence="2" type="ORF">GRI58_01980</name>
</gene>
<evidence type="ECO:0000256" key="1">
    <source>
        <dbReference type="SAM" id="Phobius"/>
    </source>
</evidence>
<keyword evidence="1" id="KW-0812">Transmembrane</keyword>
<evidence type="ECO:0000313" key="2">
    <source>
        <dbReference type="EMBL" id="MXP27590.1"/>
    </source>
</evidence>
<protein>
    <submittedName>
        <fullName evidence="2">Uncharacterized protein</fullName>
    </submittedName>
</protein>
<sequence length="70" mass="7530">MAERDPAAGRYAIMQLARLGGMAMVVIGAAMLGGAIPGPHELAIALFICGAVEFFFLPLMLARRWRSPKE</sequence>